<organism evidence="1 2">
    <name type="scientific">Solanum commersonii</name>
    <name type="common">Commerson's wild potato</name>
    <name type="synonym">Commerson's nightshade</name>
    <dbReference type="NCBI Taxonomy" id="4109"/>
    <lineage>
        <taxon>Eukaryota</taxon>
        <taxon>Viridiplantae</taxon>
        <taxon>Streptophyta</taxon>
        <taxon>Embryophyta</taxon>
        <taxon>Tracheophyta</taxon>
        <taxon>Spermatophyta</taxon>
        <taxon>Magnoliopsida</taxon>
        <taxon>eudicotyledons</taxon>
        <taxon>Gunneridae</taxon>
        <taxon>Pentapetalae</taxon>
        <taxon>asterids</taxon>
        <taxon>lamiids</taxon>
        <taxon>Solanales</taxon>
        <taxon>Solanaceae</taxon>
        <taxon>Solanoideae</taxon>
        <taxon>Solaneae</taxon>
        <taxon>Solanum</taxon>
    </lineage>
</organism>
<gene>
    <name evidence="1" type="ORF">H5410_011262</name>
</gene>
<dbReference type="AlphaFoldDB" id="A0A9J6ANV4"/>
<dbReference type="Proteomes" id="UP000824120">
    <property type="component" value="Chromosome 2"/>
</dbReference>
<comment type="caution">
    <text evidence="1">The sequence shown here is derived from an EMBL/GenBank/DDBJ whole genome shotgun (WGS) entry which is preliminary data.</text>
</comment>
<protein>
    <submittedName>
        <fullName evidence="1">Uncharacterized protein</fullName>
    </submittedName>
</protein>
<keyword evidence="2" id="KW-1185">Reference proteome</keyword>
<reference evidence="1 2" key="1">
    <citation type="submission" date="2020-09" db="EMBL/GenBank/DDBJ databases">
        <title>De no assembly of potato wild relative species, Solanum commersonii.</title>
        <authorList>
            <person name="Cho K."/>
        </authorList>
    </citation>
    <scope>NUCLEOTIDE SEQUENCE [LARGE SCALE GENOMIC DNA]</scope>
    <source>
        <strain evidence="1">LZ3.2</strain>
        <tissue evidence="1">Leaf</tissue>
    </source>
</reference>
<name>A0A9J6ANV4_SOLCO</name>
<dbReference type="EMBL" id="JACXVP010000002">
    <property type="protein sequence ID" value="KAG5626044.1"/>
    <property type="molecule type" value="Genomic_DNA"/>
</dbReference>
<evidence type="ECO:0000313" key="1">
    <source>
        <dbReference type="EMBL" id="KAG5626044.1"/>
    </source>
</evidence>
<sequence>MDTNSKFQMGSRLSREMPNFWPLISRHQSTCHHPRVYRSLINENASPAPLHLSSQYQQSFLSLSHTHYLSSFAYGTPVVIAPGNFRYPPEKHRRRIRHLP</sequence>
<accession>A0A9J6ANV4</accession>
<proteinExistence type="predicted"/>
<evidence type="ECO:0000313" key="2">
    <source>
        <dbReference type="Proteomes" id="UP000824120"/>
    </source>
</evidence>